<dbReference type="Pfam" id="PF03864">
    <property type="entry name" value="Phage_cap_E"/>
    <property type="match status" value="1"/>
</dbReference>
<evidence type="ECO:0000313" key="1">
    <source>
        <dbReference type="EMBL" id="CAH0531169.1"/>
    </source>
</evidence>
<accession>A0ABM8ZP78</accession>
<protein>
    <recommendedName>
        <fullName evidence="3">Major capsid protein E</fullName>
    </recommendedName>
</protein>
<reference evidence="1" key="1">
    <citation type="submission" date="2021-12" db="EMBL/GenBank/DDBJ databases">
        <authorList>
            <person name="Rodrigo-Torres L."/>
            <person name="Arahal R. D."/>
            <person name="Lucena T."/>
        </authorList>
    </citation>
    <scope>NUCLEOTIDE SEQUENCE</scope>
    <source>
        <strain evidence="1">CECT 8226</strain>
    </source>
</reference>
<comment type="caution">
    <text evidence="1">The sequence shown here is derived from an EMBL/GenBank/DDBJ whole genome shotgun (WGS) entry which is preliminary data.</text>
</comment>
<dbReference type="RefSeq" id="WP_237487202.1">
    <property type="nucleotide sequence ID" value="NZ_CAKLCM010000004.1"/>
</dbReference>
<evidence type="ECO:0008006" key="3">
    <source>
        <dbReference type="Google" id="ProtNLM"/>
    </source>
</evidence>
<keyword evidence="2" id="KW-1185">Reference proteome</keyword>
<dbReference type="InterPro" id="IPR005564">
    <property type="entry name" value="Major_capsid_GpE"/>
</dbReference>
<gene>
    <name evidence="1" type="ORF">VHP8226_04135</name>
</gene>
<proteinExistence type="predicted"/>
<evidence type="ECO:0000313" key="2">
    <source>
        <dbReference type="Proteomes" id="UP000838160"/>
    </source>
</evidence>
<name>A0ABM8ZP78_9VIBR</name>
<dbReference type="Proteomes" id="UP000838160">
    <property type="component" value="Unassembled WGS sequence"/>
</dbReference>
<dbReference type="EMBL" id="CAKLCM010000004">
    <property type="protein sequence ID" value="CAH0531169.1"/>
    <property type="molecule type" value="Genomic_DNA"/>
</dbReference>
<organism evidence="1 2">
    <name type="scientific">Vibrio hippocampi</name>
    <dbReference type="NCBI Taxonomy" id="654686"/>
    <lineage>
        <taxon>Bacteria</taxon>
        <taxon>Pseudomonadati</taxon>
        <taxon>Pseudomonadota</taxon>
        <taxon>Gammaproteobacteria</taxon>
        <taxon>Vibrionales</taxon>
        <taxon>Vibrionaceae</taxon>
        <taxon>Vibrio</taxon>
    </lineage>
</organism>
<sequence length="338" mass="38659">MEIQAALESGKFEIRPLTAAINNLEVPKTRLAELKLFEEKGIRTTTIDIEYKDGQIQLVEDVERGADGKPLDDPDRKIYTFRAVHLPVPASVFADDIQNSRAFGEEDELESLQVVIDEKLEIARQSIDATIEYFRFGAIFGKVYGKKGNLIVDLFKVFDIKETDGENTVDFNAPLRTQLIQVKRDSEKHQKGIKAKGYRAFCRPEFFDEMLENESFYKSFERQNDGENLREDVRRGVFWQGTWWEEYDEKFGDKDPMPAKYGAVVVPVGKPKMFMTYFSPANYNETVNTVGLPYYTNSEPKKMNKGVDLEAQSNPMNVCTSPLAVRRIKFTPKTEPGA</sequence>